<dbReference type="Proteomes" id="UP000190787">
    <property type="component" value="Unassembled WGS sequence"/>
</dbReference>
<dbReference type="EMBL" id="MPZV01000005">
    <property type="protein sequence ID" value="OOY22616.1"/>
    <property type="molecule type" value="Genomic_DNA"/>
</dbReference>
<keyword evidence="2" id="KW-1185">Reference proteome</keyword>
<accession>A0ABX3MSE9</accession>
<protein>
    <recommendedName>
        <fullName evidence="3">GIY-YIG nuclease family protein</fullName>
    </recommendedName>
</protein>
<evidence type="ECO:0000313" key="2">
    <source>
        <dbReference type="Proteomes" id="UP000190787"/>
    </source>
</evidence>
<evidence type="ECO:0000313" key="1">
    <source>
        <dbReference type="EMBL" id="OOY22616.1"/>
    </source>
</evidence>
<gene>
    <name evidence="1" type="ORF">BMI91_18335</name>
</gene>
<organism evidence="1 2">
    <name type="scientific">Thioclava sediminum</name>
    <dbReference type="NCBI Taxonomy" id="1915319"/>
    <lineage>
        <taxon>Bacteria</taxon>
        <taxon>Pseudomonadati</taxon>
        <taxon>Pseudomonadota</taxon>
        <taxon>Alphaproteobacteria</taxon>
        <taxon>Rhodobacterales</taxon>
        <taxon>Paracoccaceae</taxon>
        <taxon>Thioclava</taxon>
    </lineage>
</organism>
<proteinExistence type="predicted"/>
<reference evidence="1 2" key="1">
    <citation type="submission" date="2016-11" db="EMBL/GenBank/DDBJ databases">
        <title>A multilocus sequence analysis scheme for characterization of bacteria in the genus Thioclava.</title>
        <authorList>
            <person name="Liu Y."/>
            <person name="Shao Z."/>
        </authorList>
    </citation>
    <scope>NUCLEOTIDE SEQUENCE [LARGE SCALE GENOMIC DNA]</scope>
    <source>
        <strain evidence="1 2">TAW-CT134</strain>
    </source>
</reference>
<name>A0ABX3MSE9_9RHOB</name>
<evidence type="ECO:0008006" key="3">
    <source>
        <dbReference type="Google" id="ProtNLM"/>
    </source>
</evidence>
<comment type="caution">
    <text evidence="1">The sequence shown here is derived from an EMBL/GenBank/DDBJ whole genome shotgun (WGS) entry which is preliminary data.</text>
</comment>
<sequence>MTQNTSGSLIIRGEELPIQPGKIHPKWHDAAKAKGYRVVARVKDKNTLALECETCGNIHASRYYVLMNFQPECPHCVEARWQETAREAGFELLRRDPQNRHYAFYRAPCGHEVRRQFGSVLRVARGEFGPECEACQEARDREDARARGWDLVGADPKGKANYRIYRHADGCGALSRITRGNIVTGRFTCPGCGEGWSTEPSYLYAMRFELQPGKHAVKLGYSRIPESRLNYQLHRDPELPRELLCKVPMRTGRHAQRIEKRAHKWLATQHPGMELPHSDFAAYLRVKSELYRAELEPVILRLLDRIARKEARAAAKSFARQRSRSKRMRDS</sequence>